<name>A0A1J1GKP8_PLARL</name>
<dbReference type="OrthoDB" id="331240at2759"/>
<evidence type="ECO:0000313" key="2">
    <source>
        <dbReference type="Proteomes" id="UP000220158"/>
    </source>
</evidence>
<protein>
    <submittedName>
        <fullName evidence="1">Uncharacterized protein</fullName>
    </submittedName>
</protein>
<proteinExistence type="predicted"/>
<dbReference type="VEuPathDB" id="PlasmoDB:PRELSG_0011200"/>
<dbReference type="AlphaFoldDB" id="A0A1J1GKP8"/>
<dbReference type="EMBL" id="CVMU01000401">
    <property type="protein sequence ID" value="CRG85407.1"/>
    <property type="molecule type" value="Genomic_DNA"/>
</dbReference>
<dbReference type="RefSeq" id="XP_028531304.1">
    <property type="nucleotide sequence ID" value="XM_028677245.1"/>
</dbReference>
<dbReference type="GeneID" id="39734028"/>
<dbReference type="Proteomes" id="UP000220158">
    <property type="component" value="Unassembled WGS sequence"/>
</dbReference>
<evidence type="ECO:0000313" key="1">
    <source>
        <dbReference type="EMBL" id="CRG85407.1"/>
    </source>
</evidence>
<organism evidence="1 2">
    <name type="scientific">Plasmodium relictum</name>
    <dbReference type="NCBI Taxonomy" id="85471"/>
    <lineage>
        <taxon>Eukaryota</taxon>
        <taxon>Sar</taxon>
        <taxon>Alveolata</taxon>
        <taxon>Apicomplexa</taxon>
        <taxon>Aconoidasida</taxon>
        <taxon>Haemosporida</taxon>
        <taxon>Plasmodiidae</taxon>
        <taxon>Plasmodium</taxon>
        <taxon>Plasmodium (Haemamoeba)</taxon>
    </lineage>
</organism>
<reference evidence="1 2" key="1">
    <citation type="submission" date="2015-04" db="EMBL/GenBank/DDBJ databases">
        <authorList>
            <consortium name="Pathogen Informatics"/>
        </authorList>
    </citation>
    <scope>NUCLEOTIDE SEQUENCE [LARGE SCALE GENOMIC DNA]</scope>
    <source>
        <strain evidence="1 2">SGS1</strain>
    </source>
</reference>
<accession>A0A1J1GKP8</accession>
<sequence length="462" mass="55005">MISQSGERLDSERRSCCKCFITLLFLFILLLILRKEKEEEDEMKNRSKVNLRQSENYSKDFLFGYIREISFLKYNSIKYISPNRKILPSITYIDNYVLQVEGYDNVLHNFENLSVRINEKNNNFYIFALPDNKNKNSICANKSYSDDSCAKINTVLIDKSLFKNMKIQSCNEEQSSFCFFVFVQLKKNKCYNFINLSYSCHVNTMKNPDIFLINNYCYVILASSKVSSIDEFIQFNLLNNETFNENTKTKDVEIVTHFCGNLLNQIATIDAVNFRLLFIQHYIHTNDKNINNEIKENKIESNEENEENEEKNIYNKYSNKAHNNTLKFKINYYLTIIDLASENKDIIEYVDYMKNKSEFSLFPPIHLAYDEQSNFYYIVQYENNSFLNFIFISPSKLSVYYTLKIREFYSGWLLNPNYEYDNKGLMLFGEYAPYEDELHIWNITNFQHNRYFISIIKTYSNI</sequence>
<gene>
    <name evidence="1" type="ORF">PRELSG_0011200</name>
</gene>
<dbReference type="KEGG" id="prel:PRELSG_0011200"/>
<dbReference type="OMA" id="NLSYSCH"/>
<keyword evidence="2" id="KW-1185">Reference proteome</keyword>